<dbReference type="CDD" id="cd00024">
    <property type="entry name" value="CD_CSD"/>
    <property type="match status" value="1"/>
</dbReference>
<dbReference type="SUPFAM" id="SSF54160">
    <property type="entry name" value="Chromo domain-like"/>
    <property type="match status" value="2"/>
</dbReference>
<sequence>MSSKLESASNSASSSSTRTKSEAPSQSFSLSSSASSLTSISDITLESTGYSSTHSTPRRNSVRTSAKRKRNPDYRNDNSVFVIAHILARSFEQSVGPNRKMEYQYLVRWEGYGPEDDTWEYRSNLVGGAWGLLRIFESKPHPLTILDSRRRNNTIQYQVRYGQASRVKPSPLYATEWHTLLNMQRIGGLDERTARDAIRGYNQTISSPTEPVAVTQNNGRRILAILDRRDYKPKSDSKSLQATYLIKWEDRDSFRESWNTYSNLSVKFGEEGKQMVRQWNEEMGYGPQPKKPKDSESAAPLSEYELERKQNMNANKELMMQLGLSL</sequence>
<dbReference type="GO" id="GO:0006338">
    <property type="term" value="P:chromatin remodeling"/>
    <property type="evidence" value="ECO:0007669"/>
    <property type="project" value="UniProtKB-ARBA"/>
</dbReference>
<dbReference type="InterPro" id="IPR023780">
    <property type="entry name" value="Chromo_domain"/>
</dbReference>
<reference evidence="4" key="2">
    <citation type="submission" date="2013-07" db="EMBL/GenBank/DDBJ databases">
        <authorList>
            <consortium name="The Broad Institute Genome Sequencing Platform"/>
            <person name="Cuomo C."/>
            <person name="Litvintseva A."/>
            <person name="Chen Y."/>
            <person name="Heitman J."/>
            <person name="Sun S."/>
            <person name="Springer D."/>
            <person name="Dromer F."/>
            <person name="Young S.K."/>
            <person name="Zeng Q."/>
            <person name="Gargeya S."/>
            <person name="Fitzgerald M."/>
            <person name="Abouelleil A."/>
            <person name="Alvarado L."/>
            <person name="Berlin A.M."/>
            <person name="Chapman S.B."/>
            <person name="Dewar J."/>
            <person name="Goldberg J."/>
            <person name="Griggs A."/>
            <person name="Gujja S."/>
            <person name="Hansen M."/>
            <person name="Howarth C."/>
            <person name="Imamovic A."/>
            <person name="Larimer J."/>
            <person name="McCowan C."/>
            <person name="Murphy C."/>
            <person name="Pearson M."/>
            <person name="Priest M."/>
            <person name="Roberts A."/>
            <person name="Saif S."/>
            <person name="Shea T."/>
            <person name="Sykes S."/>
            <person name="Wortman J."/>
            <person name="Nusbaum C."/>
            <person name="Birren B."/>
        </authorList>
    </citation>
    <scope>NUCLEOTIDE SEQUENCE</scope>
    <source>
        <strain evidence="4">CBS 10118</strain>
    </source>
</reference>
<feature type="compositionally biased region" description="Basic residues" evidence="1">
    <location>
        <begin position="56"/>
        <end position="70"/>
    </location>
</feature>
<feature type="region of interest" description="Disordered" evidence="1">
    <location>
        <begin position="1"/>
        <end position="74"/>
    </location>
</feature>
<dbReference type="OrthoDB" id="2447764at2759"/>
<keyword evidence="5" id="KW-1185">Reference proteome</keyword>
<reference evidence="3" key="1">
    <citation type="submission" date="2013-07" db="EMBL/GenBank/DDBJ databases">
        <title>The Genome Sequence of Cryptococcus bestiolae CBS10118.</title>
        <authorList>
            <consortium name="The Broad Institute Genome Sequencing Platform"/>
            <person name="Cuomo C."/>
            <person name="Litvintseva A."/>
            <person name="Chen Y."/>
            <person name="Heitman J."/>
            <person name="Sun S."/>
            <person name="Springer D."/>
            <person name="Dromer F."/>
            <person name="Young S.K."/>
            <person name="Zeng Q."/>
            <person name="Gargeya S."/>
            <person name="Fitzgerald M."/>
            <person name="Abouelleil A."/>
            <person name="Alvarado L."/>
            <person name="Berlin A.M."/>
            <person name="Chapman S.B."/>
            <person name="Dewar J."/>
            <person name="Goldberg J."/>
            <person name="Griggs A."/>
            <person name="Gujja S."/>
            <person name="Hansen M."/>
            <person name="Howarth C."/>
            <person name="Imamovic A."/>
            <person name="Larimer J."/>
            <person name="McCowan C."/>
            <person name="Murphy C."/>
            <person name="Pearson M."/>
            <person name="Priest M."/>
            <person name="Roberts A."/>
            <person name="Saif S."/>
            <person name="Shea T."/>
            <person name="Sykes S."/>
            <person name="Wortman J."/>
            <person name="Nusbaum C."/>
            <person name="Birren B."/>
        </authorList>
    </citation>
    <scope>NUCLEOTIDE SEQUENCE [LARGE SCALE GENOMIC DNA]</scope>
    <source>
        <strain evidence="3">CBS 10118</strain>
    </source>
</reference>
<dbReference type="EMBL" id="CP144544">
    <property type="protein sequence ID" value="WVW83998.1"/>
    <property type="molecule type" value="Genomic_DNA"/>
</dbReference>
<feature type="compositionally biased region" description="Low complexity" evidence="1">
    <location>
        <begin position="1"/>
        <end position="48"/>
    </location>
</feature>
<dbReference type="KEGG" id="kbi:30209546"/>
<feature type="domain" description="Chromo" evidence="2">
    <location>
        <begin position="81"/>
        <end position="139"/>
    </location>
</feature>
<dbReference type="Proteomes" id="UP000092730">
    <property type="component" value="Chromosome 4"/>
</dbReference>
<accession>A0A1B9G2U9</accession>
<dbReference type="EMBL" id="KI894021">
    <property type="protein sequence ID" value="OCF25331.1"/>
    <property type="molecule type" value="Genomic_DNA"/>
</dbReference>
<dbReference type="RefSeq" id="XP_019046401.1">
    <property type="nucleotide sequence ID" value="XM_019191771.1"/>
</dbReference>
<dbReference type="InterPro" id="IPR016197">
    <property type="entry name" value="Chromo-like_dom_sf"/>
</dbReference>
<dbReference type="AlphaFoldDB" id="A0A1B9G2U9"/>
<reference evidence="3" key="3">
    <citation type="submission" date="2014-01" db="EMBL/GenBank/DDBJ databases">
        <title>Evolution of pathogenesis and genome organization in the Tremellales.</title>
        <authorList>
            <person name="Cuomo C."/>
            <person name="Litvintseva A."/>
            <person name="Heitman J."/>
            <person name="Chen Y."/>
            <person name="Sun S."/>
            <person name="Springer D."/>
            <person name="Dromer F."/>
            <person name="Young S."/>
            <person name="Zeng Q."/>
            <person name="Chapman S."/>
            <person name="Gujja S."/>
            <person name="Saif S."/>
            <person name="Birren B."/>
        </authorList>
    </citation>
    <scope>NUCLEOTIDE SEQUENCE</scope>
    <source>
        <strain evidence="3">CBS 10118</strain>
    </source>
</reference>
<name>A0A1B9G2U9_9TREE</name>
<reference evidence="4" key="4">
    <citation type="submission" date="2024-02" db="EMBL/GenBank/DDBJ databases">
        <title>Comparative genomics of Cryptococcus and Kwoniella reveals pathogenesis evolution and contrasting modes of karyotype evolution via chromosome fusion or intercentromeric recombination.</title>
        <authorList>
            <person name="Coelho M.A."/>
            <person name="David-Palma M."/>
            <person name="Shea T."/>
            <person name="Bowers K."/>
            <person name="McGinley-Smith S."/>
            <person name="Mohammad A.W."/>
            <person name="Gnirke A."/>
            <person name="Yurkov A.M."/>
            <person name="Nowrousian M."/>
            <person name="Sun S."/>
            <person name="Cuomo C.A."/>
            <person name="Heitman J."/>
        </authorList>
    </citation>
    <scope>NUCLEOTIDE SEQUENCE</scope>
    <source>
        <strain evidence="4">CBS 10118</strain>
    </source>
</reference>
<dbReference type="Gene3D" id="2.40.50.40">
    <property type="match status" value="1"/>
</dbReference>
<organism evidence="3">
    <name type="scientific">Kwoniella bestiolae CBS 10118</name>
    <dbReference type="NCBI Taxonomy" id="1296100"/>
    <lineage>
        <taxon>Eukaryota</taxon>
        <taxon>Fungi</taxon>
        <taxon>Dikarya</taxon>
        <taxon>Basidiomycota</taxon>
        <taxon>Agaricomycotina</taxon>
        <taxon>Tremellomycetes</taxon>
        <taxon>Tremellales</taxon>
        <taxon>Cryptococcaceae</taxon>
        <taxon>Kwoniella</taxon>
    </lineage>
</organism>
<feature type="domain" description="Chromo" evidence="2">
    <location>
        <begin position="217"/>
        <end position="291"/>
    </location>
</feature>
<dbReference type="InterPro" id="IPR000953">
    <property type="entry name" value="Chromo/chromo_shadow_dom"/>
</dbReference>
<gene>
    <name evidence="3" type="ORF">I302_05147</name>
    <name evidence="4" type="ORF">I302_106023</name>
</gene>
<evidence type="ECO:0000313" key="5">
    <source>
        <dbReference type="Proteomes" id="UP000092730"/>
    </source>
</evidence>
<dbReference type="Pfam" id="PF00385">
    <property type="entry name" value="Chromo"/>
    <property type="match status" value="1"/>
</dbReference>
<feature type="region of interest" description="Disordered" evidence="1">
    <location>
        <begin position="283"/>
        <end position="303"/>
    </location>
</feature>
<proteinExistence type="predicted"/>
<dbReference type="VEuPathDB" id="FungiDB:I302_05147"/>
<dbReference type="PROSITE" id="PS50013">
    <property type="entry name" value="CHROMO_2"/>
    <property type="match status" value="2"/>
</dbReference>
<protein>
    <recommendedName>
        <fullName evidence="2">Chromo domain-containing protein</fullName>
    </recommendedName>
</protein>
<evidence type="ECO:0000259" key="2">
    <source>
        <dbReference type="PROSITE" id="PS50013"/>
    </source>
</evidence>
<evidence type="ECO:0000256" key="1">
    <source>
        <dbReference type="SAM" id="MobiDB-lite"/>
    </source>
</evidence>
<dbReference type="SMART" id="SM00298">
    <property type="entry name" value="CHROMO"/>
    <property type="match status" value="1"/>
</dbReference>
<dbReference type="GeneID" id="30209546"/>
<evidence type="ECO:0000313" key="3">
    <source>
        <dbReference type="EMBL" id="OCF25331.1"/>
    </source>
</evidence>
<evidence type="ECO:0000313" key="4">
    <source>
        <dbReference type="EMBL" id="WVW83998.1"/>
    </source>
</evidence>